<sequence length="227" mass="24765">MLYDVVSGIIEGECHVQKTTTLSAAVLAGMLSITPAMADQQTPETDNINEVPAGNYTIDPLHSKITWGVDHYGFSRYEGQFVDLSGSLRLGEDPADSNLKIEIPLDKVLTGSGLTEHLQGEDFFNSAEHGTATFTSTSIEIDGDDEATITGDLALNGQTHPVEIEAEFNRGGVYAFDEKYHIGFNGEATIKRSDYAINYLMPEDDKQGISDEVTLRIEAEFVPEKAQ</sequence>
<dbReference type="Pfam" id="PF04264">
    <property type="entry name" value="YceI"/>
    <property type="match status" value="1"/>
</dbReference>
<accession>A0A1I1I9W6</accession>
<dbReference type="Proteomes" id="UP000199046">
    <property type="component" value="Unassembled WGS sequence"/>
</dbReference>
<dbReference type="PANTHER" id="PTHR34406">
    <property type="entry name" value="PROTEIN YCEI"/>
    <property type="match status" value="1"/>
</dbReference>
<dbReference type="SUPFAM" id="SSF101874">
    <property type="entry name" value="YceI-like"/>
    <property type="match status" value="1"/>
</dbReference>
<dbReference type="AlphaFoldDB" id="A0A1I1I9W6"/>
<dbReference type="EMBL" id="FOLY01000002">
    <property type="protein sequence ID" value="SFC30593.1"/>
    <property type="molecule type" value="Genomic_DNA"/>
</dbReference>
<name>A0A1I1I9W6_9GAMM</name>
<dbReference type="PANTHER" id="PTHR34406:SF1">
    <property type="entry name" value="PROTEIN YCEI"/>
    <property type="match status" value="1"/>
</dbReference>
<dbReference type="SMART" id="SM00867">
    <property type="entry name" value="YceI"/>
    <property type="match status" value="1"/>
</dbReference>
<dbReference type="InterPro" id="IPR036761">
    <property type="entry name" value="TTHA0802/YceI-like_sf"/>
</dbReference>
<dbReference type="OrthoDB" id="9811006at2"/>
<keyword evidence="4" id="KW-1185">Reference proteome</keyword>
<evidence type="ECO:0000313" key="4">
    <source>
        <dbReference type="Proteomes" id="UP000199046"/>
    </source>
</evidence>
<proteinExistence type="predicted"/>
<reference evidence="4" key="1">
    <citation type="submission" date="2016-10" db="EMBL/GenBank/DDBJ databases">
        <authorList>
            <person name="Varghese N."/>
            <person name="Submissions S."/>
        </authorList>
    </citation>
    <scope>NUCLEOTIDE SEQUENCE [LARGE SCALE GENOMIC DNA]</scope>
    <source>
        <strain evidence="4">DSM 23439</strain>
    </source>
</reference>
<feature type="chain" id="PRO_5011732871" evidence="1">
    <location>
        <begin position="39"/>
        <end position="227"/>
    </location>
</feature>
<dbReference type="STRING" id="402385.SAMN05421848_0970"/>
<protein>
    <submittedName>
        <fullName evidence="3">Polyisoprenoid-binding protein YceI</fullName>
    </submittedName>
</protein>
<dbReference type="Gene3D" id="2.40.128.110">
    <property type="entry name" value="Lipid/polyisoprenoid-binding, YceI-like"/>
    <property type="match status" value="1"/>
</dbReference>
<feature type="domain" description="Lipid/polyisoprenoid-binding YceI-like" evidence="2">
    <location>
        <begin position="55"/>
        <end position="222"/>
    </location>
</feature>
<dbReference type="InterPro" id="IPR007372">
    <property type="entry name" value="Lipid/polyisoprenoid-bd_YceI"/>
</dbReference>
<gene>
    <name evidence="3" type="ORF">SAMN05421848_0970</name>
</gene>
<evidence type="ECO:0000256" key="1">
    <source>
        <dbReference type="SAM" id="SignalP"/>
    </source>
</evidence>
<organism evidence="3 4">
    <name type="scientific">Kushneria avicenniae</name>
    <dbReference type="NCBI Taxonomy" id="402385"/>
    <lineage>
        <taxon>Bacteria</taxon>
        <taxon>Pseudomonadati</taxon>
        <taxon>Pseudomonadota</taxon>
        <taxon>Gammaproteobacteria</taxon>
        <taxon>Oceanospirillales</taxon>
        <taxon>Halomonadaceae</taxon>
        <taxon>Kushneria</taxon>
    </lineage>
</organism>
<feature type="signal peptide" evidence="1">
    <location>
        <begin position="1"/>
        <end position="38"/>
    </location>
</feature>
<evidence type="ECO:0000259" key="2">
    <source>
        <dbReference type="SMART" id="SM00867"/>
    </source>
</evidence>
<keyword evidence="1" id="KW-0732">Signal</keyword>
<evidence type="ECO:0000313" key="3">
    <source>
        <dbReference type="EMBL" id="SFC30593.1"/>
    </source>
</evidence>